<keyword evidence="2" id="KW-1185">Reference proteome</keyword>
<protein>
    <submittedName>
        <fullName evidence="1">Uncharacterized protein</fullName>
    </submittedName>
</protein>
<sequence>MSDNETATNLIQAYFQQHHITTAAITNLARAYQGQYSQLPDQETTENWLLELLRNPTIWQPALVVIAMEQAAPSFPAVLSHIPVAELWQPQLLQIASHCGTIGISNYFEIKLNQQSLINRYLTTPDPLALALGAALSGALAHWDS</sequence>
<proteinExistence type="predicted"/>
<dbReference type="Proteomes" id="UP001056707">
    <property type="component" value="Chromosome"/>
</dbReference>
<accession>A0ABY5BM49</accession>
<evidence type="ECO:0000313" key="2">
    <source>
        <dbReference type="Proteomes" id="UP001056707"/>
    </source>
</evidence>
<dbReference type="RefSeq" id="WP_252749492.1">
    <property type="nucleotide sequence ID" value="NZ_CP097116.1"/>
</dbReference>
<gene>
    <name evidence="1" type="ORF">M3M35_04545</name>
</gene>
<dbReference type="EMBL" id="CP097116">
    <property type="protein sequence ID" value="USS84589.1"/>
    <property type="molecule type" value="Genomic_DNA"/>
</dbReference>
<reference evidence="1" key="1">
    <citation type="submission" date="2022-05" db="EMBL/GenBank/DDBJ databases">
        <authorList>
            <person name="Oliphant S.A."/>
            <person name="Watson-Haigh N.S."/>
            <person name="Sumby K.M."/>
            <person name="Gardner J.M."/>
            <person name="Jiranek V."/>
        </authorList>
    </citation>
    <scope>NUCLEOTIDE SEQUENCE</scope>
    <source>
        <strain evidence="1">KI16_H9</strain>
    </source>
</reference>
<name>A0ABY5BM49_9LACO</name>
<organism evidence="1 2">
    <name type="scientific">Fructilactobacillus myrtifloralis</name>
    <dbReference type="NCBI Taxonomy" id="2940301"/>
    <lineage>
        <taxon>Bacteria</taxon>
        <taxon>Bacillati</taxon>
        <taxon>Bacillota</taxon>
        <taxon>Bacilli</taxon>
        <taxon>Lactobacillales</taxon>
        <taxon>Lactobacillaceae</taxon>
        <taxon>Fructilactobacillus</taxon>
    </lineage>
</organism>
<evidence type="ECO:0000313" key="1">
    <source>
        <dbReference type="EMBL" id="USS84589.1"/>
    </source>
</evidence>